<gene>
    <name evidence="2" type="ORF">LAESUDRAFT_723258</name>
</gene>
<dbReference type="Proteomes" id="UP000076871">
    <property type="component" value="Unassembled WGS sequence"/>
</dbReference>
<evidence type="ECO:0000313" key="3">
    <source>
        <dbReference type="Proteomes" id="UP000076871"/>
    </source>
</evidence>
<dbReference type="AlphaFoldDB" id="A0A165FGY8"/>
<feature type="non-terminal residue" evidence="2">
    <location>
        <position position="59"/>
    </location>
</feature>
<dbReference type="GeneID" id="63825411"/>
<dbReference type="EMBL" id="KV427613">
    <property type="protein sequence ID" value="KZT08956.1"/>
    <property type="molecule type" value="Genomic_DNA"/>
</dbReference>
<protein>
    <submittedName>
        <fullName evidence="2">Uncharacterized protein</fullName>
    </submittedName>
</protein>
<evidence type="ECO:0000256" key="1">
    <source>
        <dbReference type="SAM" id="MobiDB-lite"/>
    </source>
</evidence>
<feature type="compositionally biased region" description="Acidic residues" evidence="1">
    <location>
        <begin position="14"/>
        <end position="37"/>
    </location>
</feature>
<name>A0A165FGY8_9APHY</name>
<evidence type="ECO:0000313" key="2">
    <source>
        <dbReference type="EMBL" id="KZT08956.1"/>
    </source>
</evidence>
<organism evidence="2 3">
    <name type="scientific">Laetiporus sulphureus 93-53</name>
    <dbReference type="NCBI Taxonomy" id="1314785"/>
    <lineage>
        <taxon>Eukaryota</taxon>
        <taxon>Fungi</taxon>
        <taxon>Dikarya</taxon>
        <taxon>Basidiomycota</taxon>
        <taxon>Agaricomycotina</taxon>
        <taxon>Agaricomycetes</taxon>
        <taxon>Polyporales</taxon>
        <taxon>Laetiporus</taxon>
    </lineage>
</organism>
<proteinExistence type="predicted"/>
<accession>A0A165FGY8</accession>
<feature type="region of interest" description="Disordered" evidence="1">
    <location>
        <begin position="1"/>
        <end position="37"/>
    </location>
</feature>
<reference evidence="2 3" key="1">
    <citation type="journal article" date="2016" name="Mol. Biol. Evol.">
        <title>Comparative Genomics of Early-Diverging Mushroom-Forming Fungi Provides Insights into the Origins of Lignocellulose Decay Capabilities.</title>
        <authorList>
            <person name="Nagy L.G."/>
            <person name="Riley R."/>
            <person name="Tritt A."/>
            <person name="Adam C."/>
            <person name="Daum C."/>
            <person name="Floudas D."/>
            <person name="Sun H."/>
            <person name="Yadav J.S."/>
            <person name="Pangilinan J."/>
            <person name="Larsson K.H."/>
            <person name="Matsuura K."/>
            <person name="Barry K."/>
            <person name="Labutti K."/>
            <person name="Kuo R."/>
            <person name="Ohm R.A."/>
            <person name="Bhattacharya S.S."/>
            <person name="Shirouzu T."/>
            <person name="Yoshinaga Y."/>
            <person name="Martin F.M."/>
            <person name="Grigoriev I.V."/>
            <person name="Hibbett D.S."/>
        </authorList>
    </citation>
    <scope>NUCLEOTIDE SEQUENCE [LARGE SCALE GENOMIC DNA]</scope>
    <source>
        <strain evidence="2 3">93-53</strain>
    </source>
</reference>
<sequence length="59" mass="6616">MRKLTPPPTGFDRLEDEAASTRDYEDEEEDASGDDNEMLYVIEEGDGVDFANDGDEDEV</sequence>
<keyword evidence="3" id="KW-1185">Reference proteome</keyword>
<dbReference type="RefSeq" id="XP_040766696.1">
    <property type="nucleotide sequence ID" value="XM_040908382.1"/>
</dbReference>
<dbReference type="InParanoid" id="A0A165FGY8"/>